<reference evidence="2" key="1">
    <citation type="journal article" date="2023" name="Insect Mol. Biol.">
        <title>Genome sequencing provides insights into the evolution of gene families encoding plant cell wall-degrading enzymes in longhorned beetles.</title>
        <authorList>
            <person name="Shin N.R."/>
            <person name="Okamura Y."/>
            <person name="Kirsch R."/>
            <person name="Pauchet Y."/>
        </authorList>
    </citation>
    <scope>NUCLEOTIDE SEQUENCE</scope>
    <source>
        <strain evidence="2">RBIC_L_NR</strain>
    </source>
</reference>
<feature type="domain" description="TGF-beta propeptide" evidence="1">
    <location>
        <begin position="32"/>
        <end position="198"/>
    </location>
</feature>
<dbReference type="AlphaFoldDB" id="A0AAV8YP63"/>
<evidence type="ECO:0000313" key="2">
    <source>
        <dbReference type="EMBL" id="KAJ8953707.1"/>
    </source>
</evidence>
<sequence>SKENFIQFLKKNILEHLGRSNATIQRPDDARLSSINMSEIIPNFLNSTNLWNDDQITEKIRSFYPSCEVPVNTDQDVWKDDDIMNLFFNFDYVSNDRNTNIATATLRLYRLPENGTHFTSKAGDCDNFNSTEEEKLLRVSIYWYTKSLKKRRVKRRLSDSRVIPEHSRWVELSVKPATKAWTKGRNLGLGILVEDQEGNMLRADKYFKGASCMVGTSTPKPIPTIIIDAARKTNELNRIDSLLGRNSTSALYSDIHLLPTIDICTLEFPENYTQPAHIMNLRVNACNLRKMHEQSQKLAEKERLERLATLPELLVPSTRHIRHQRQYLANKKNENDGSGREFDPRSRIIGSTVLITNEEWQNYTNNNKFNFSTIDR</sequence>
<evidence type="ECO:0000313" key="3">
    <source>
        <dbReference type="Proteomes" id="UP001162156"/>
    </source>
</evidence>
<evidence type="ECO:0000259" key="1">
    <source>
        <dbReference type="Pfam" id="PF00688"/>
    </source>
</evidence>
<dbReference type="Proteomes" id="UP001162156">
    <property type="component" value="Unassembled WGS sequence"/>
</dbReference>
<organism evidence="2 3">
    <name type="scientific">Rhamnusium bicolor</name>
    <dbReference type="NCBI Taxonomy" id="1586634"/>
    <lineage>
        <taxon>Eukaryota</taxon>
        <taxon>Metazoa</taxon>
        <taxon>Ecdysozoa</taxon>
        <taxon>Arthropoda</taxon>
        <taxon>Hexapoda</taxon>
        <taxon>Insecta</taxon>
        <taxon>Pterygota</taxon>
        <taxon>Neoptera</taxon>
        <taxon>Endopterygota</taxon>
        <taxon>Coleoptera</taxon>
        <taxon>Polyphaga</taxon>
        <taxon>Cucujiformia</taxon>
        <taxon>Chrysomeloidea</taxon>
        <taxon>Cerambycidae</taxon>
        <taxon>Lepturinae</taxon>
        <taxon>Rhagiini</taxon>
        <taxon>Rhamnusium</taxon>
    </lineage>
</organism>
<protein>
    <recommendedName>
        <fullName evidence="1">TGF-beta propeptide domain-containing protein</fullName>
    </recommendedName>
</protein>
<keyword evidence="3" id="KW-1185">Reference proteome</keyword>
<comment type="caution">
    <text evidence="2">The sequence shown here is derived from an EMBL/GenBank/DDBJ whole genome shotgun (WGS) entry which is preliminary data.</text>
</comment>
<gene>
    <name evidence="2" type="ORF">NQ314_007317</name>
</gene>
<accession>A0AAV8YP63</accession>
<dbReference type="InterPro" id="IPR001111">
    <property type="entry name" value="TGF-b_propeptide"/>
</dbReference>
<dbReference type="Pfam" id="PF00688">
    <property type="entry name" value="TGFb_propeptide"/>
    <property type="match status" value="1"/>
</dbReference>
<feature type="non-terminal residue" evidence="2">
    <location>
        <position position="1"/>
    </location>
</feature>
<proteinExistence type="predicted"/>
<dbReference type="EMBL" id="JANEYF010001958">
    <property type="protein sequence ID" value="KAJ8953707.1"/>
    <property type="molecule type" value="Genomic_DNA"/>
</dbReference>
<name>A0AAV8YP63_9CUCU</name>
<dbReference type="Gene3D" id="2.60.120.970">
    <property type="match status" value="1"/>
</dbReference>